<dbReference type="KEGG" id="sual:KDD17_01715"/>
<comment type="similarity">
    <text evidence="5">Belongs to the peptidase M24B family.</text>
</comment>
<dbReference type="InterPro" id="IPR000994">
    <property type="entry name" value="Pept_M24"/>
</dbReference>
<reference evidence="8" key="1">
    <citation type="submission" date="2021-04" db="EMBL/GenBank/DDBJ databases">
        <title>Complete genome sequence for Sulfitobacter sp. strain JK7-1.</title>
        <authorList>
            <person name="Park S.-J."/>
        </authorList>
    </citation>
    <scope>NUCLEOTIDE SEQUENCE</scope>
    <source>
        <strain evidence="8">JK7-1</strain>
    </source>
</reference>
<dbReference type="PANTHER" id="PTHR46112:SF3">
    <property type="entry name" value="AMINOPEPTIDASE YPDF"/>
    <property type="match status" value="1"/>
</dbReference>
<dbReference type="InterPro" id="IPR029149">
    <property type="entry name" value="Creatin/AminoP/Spt16_N"/>
</dbReference>
<dbReference type="EMBL" id="CP073581">
    <property type="protein sequence ID" value="QUJ76805.1"/>
    <property type="molecule type" value="Genomic_DNA"/>
</dbReference>
<evidence type="ECO:0000256" key="2">
    <source>
        <dbReference type="ARBA" id="ARBA00022723"/>
    </source>
</evidence>
<dbReference type="Gene3D" id="3.40.350.10">
    <property type="entry name" value="Creatinase/prolidase N-terminal domain"/>
    <property type="match status" value="1"/>
</dbReference>
<dbReference type="Gene3D" id="3.90.230.10">
    <property type="entry name" value="Creatinase/methionine aminopeptidase superfamily"/>
    <property type="match status" value="1"/>
</dbReference>
<evidence type="ECO:0000256" key="3">
    <source>
        <dbReference type="ARBA" id="ARBA00022801"/>
    </source>
</evidence>
<feature type="domain" description="Creatinase N-terminal" evidence="7">
    <location>
        <begin position="8"/>
        <end position="98"/>
    </location>
</feature>
<dbReference type="InterPro" id="IPR036005">
    <property type="entry name" value="Creatinase/aminopeptidase-like"/>
</dbReference>
<name>A0A975PN08_9RHOB</name>
<dbReference type="Proteomes" id="UP000683291">
    <property type="component" value="Chromosome 1"/>
</dbReference>
<keyword evidence="2 5" id="KW-0479">Metal-binding</keyword>
<dbReference type="SUPFAM" id="SSF55920">
    <property type="entry name" value="Creatinase/aminopeptidase"/>
    <property type="match status" value="1"/>
</dbReference>
<keyword evidence="3" id="KW-0378">Hydrolase</keyword>
<feature type="domain" description="Peptidase M24" evidence="6">
    <location>
        <begin position="151"/>
        <end position="350"/>
    </location>
</feature>
<dbReference type="InterPro" id="IPR000587">
    <property type="entry name" value="Creatinase_N"/>
</dbReference>
<keyword evidence="9" id="KW-1185">Reference proteome</keyword>
<organism evidence="8 9">
    <name type="scientific">Sulfitobacter albidus</name>
    <dbReference type="NCBI Taxonomy" id="2829501"/>
    <lineage>
        <taxon>Bacteria</taxon>
        <taxon>Pseudomonadati</taxon>
        <taxon>Pseudomonadota</taxon>
        <taxon>Alphaproteobacteria</taxon>
        <taxon>Rhodobacterales</taxon>
        <taxon>Roseobacteraceae</taxon>
        <taxon>Sulfitobacter</taxon>
    </lineage>
</organism>
<evidence type="ECO:0000256" key="5">
    <source>
        <dbReference type="RuleBase" id="RU000590"/>
    </source>
</evidence>
<dbReference type="Pfam" id="PF01321">
    <property type="entry name" value="Creatinase_N"/>
    <property type="match status" value="1"/>
</dbReference>
<evidence type="ECO:0000313" key="8">
    <source>
        <dbReference type="EMBL" id="QUJ76805.1"/>
    </source>
</evidence>
<dbReference type="GO" id="GO:0008237">
    <property type="term" value="F:metallopeptidase activity"/>
    <property type="evidence" value="ECO:0007669"/>
    <property type="project" value="UniProtKB-KW"/>
</dbReference>
<keyword evidence="4" id="KW-0482">Metalloprotease</keyword>
<protein>
    <submittedName>
        <fullName evidence="8">M24 family metallopeptidase</fullName>
    </submittedName>
</protein>
<evidence type="ECO:0000313" key="9">
    <source>
        <dbReference type="Proteomes" id="UP000683291"/>
    </source>
</evidence>
<evidence type="ECO:0000256" key="4">
    <source>
        <dbReference type="ARBA" id="ARBA00023049"/>
    </source>
</evidence>
<dbReference type="PANTHER" id="PTHR46112">
    <property type="entry name" value="AMINOPEPTIDASE"/>
    <property type="match status" value="1"/>
</dbReference>
<dbReference type="RefSeq" id="WP_212705002.1">
    <property type="nucleotide sequence ID" value="NZ_CP073581.1"/>
</dbReference>
<dbReference type="InterPro" id="IPR001131">
    <property type="entry name" value="Peptidase_M24B_aminopep-P_CS"/>
</dbReference>
<dbReference type="Pfam" id="PF00557">
    <property type="entry name" value="Peptidase_M24"/>
    <property type="match status" value="1"/>
</dbReference>
<evidence type="ECO:0000256" key="1">
    <source>
        <dbReference type="ARBA" id="ARBA00022670"/>
    </source>
</evidence>
<keyword evidence="1" id="KW-0645">Protease</keyword>
<dbReference type="AlphaFoldDB" id="A0A975PN08"/>
<dbReference type="SUPFAM" id="SSF53092">
    <property type="entry name" value="Creatinase/prolidase N-terminal domain"/>
    <property type="match status" value="1"/>
</dbReference>
<sequence length="372" mass="40046">MSDIAGNRLSRLRARMAETDTDLVAVGPGSHMQWLLGLNPHGDERPVMALVTADHAGVLMPLLNADAARAQCADVPFFTWSDADGPQAALKELLTAVNATGAGLRVVLDEMMRTDFSFLLLDHLTQPVHHRFTDDTVGALRAEKDAEEHRLLRESARLNDTAFDMAFGALRTGMSEIALRDLIVAHYKANGAEPAFCIVAFGANSAFPHHHPGNDTLVPEMAVLIDTGCRLNGYPSDMTRCAWYGETPAPEFTQVAEVVERAVQAAQAAARPDTLCSAVDHAARQVITDAGYGAAFSHRTGHGLGVDVHEPPYIAANSTTPLAQGNVFSIEPGIYLKDAFGIRLEDVVYLHADRAEPLSGMARTVPQLPVRG</sequence>
<dbReference type="GO" id="GO:0006508">
    <property type="term" value="P:proteolysis"/>
    <property type="evidence" value="ECO:0007669"/>
    <property type="project" value="UniProtKB-KW"/>
</dbReference>
<gene>
    <name evidence="8" type="ORF">KDD17_01715</name>
</gene>
<dbReference type="GO" id="GO:0046872">
    <property type="term" value="F:metal ion binding"/>
    <property type="evidence" value="ECO:0007669"/>
    <property type="project" value="UniProtKB-KW"/>
</dbReference>
<evidence type="ECO:0000259" key="7">
    <source>
        <dbReference type="Pfam" id="PF01321"/>
    </source>
</evidence>
<dbReference type="PROSITE" id="PS00491">
    <property type="entry name" value="PROLINE_PEPTIDASE"/>
    <property type="match status" value="1"/>
</dbReference>
<dbReference type="InterPro" id="IPR050659">
    <property type="entry name" value="Peptidase_M24B"/>
</dbReference>
<accession>A0A975PN08</accession>
<proteinExistence type="inferred from homology"/>
<evidence type="ECO:0000259" key="6">
    <source>
        <dbReference type="Pfam" id="PF00557"/>
    </source>
</evidence>